<dbReference type="PANTHER" id="PTHR31503">
    <property type="entry name" value="VACUOLAR CALCIUM ION TRANSPORTER"/>
    <property type="match status" value="1"/>
</dbReference>
<evidence type="ECO:0000259" key="9">
    <source>
        <dbReference type="Pfam" id="PF01699"/>
    </source>
</evidence>
<evidence type="ECO:0000256" key="4">
    <source>
        <dbReference type="ARBA" id="ARBA00022692"/>
    </source>
</evidence>
<sequence>MEYFPKRFALWSLVLVLIGTIYSSLALLNGIEDLAQDFFLSKTTITVILLPFLINFPENTTITLAAYIDQMDQAVLVATSSVIHMNLVVFPAMVLFGWAMKQPVTLELVGPGLVVCGIGIWVTGSVLQDGKSNYLEGMICIGLYVIFALMFCLFPENV</sequence>
<feature type="transmembrane region" description="Helical" evidence="8">
    <location>
        <begin position="108"/>
        <end position="128"/>
    </location>
</feature>
<dbReference type="InterPro" id="IPR044880">
    <property type="entry name" value="NCX_ion-bd_dom_sf"/>
</dbReference>
<evidence type="ECO:0000313" key="11">
    <source>
        <dbReference type="Proteomes" id="UP000325902"/>
    </source>
</evidence>
<keyword evidence="11" id="KW-1185">Reference proteome</keyword>
<comment type="caution">
    <text evidence="10">The sequence shown here is derived from an EMBL/GenBank/DDBJ whole genome shotgun (WGS) entry which is preliminary data.</text>
</comment>
<evidence type="ECO:0000256" key="7">
    <source>
        <dbReference type="ARBA" id="ARBA00023136"/>
    </source>
</evidence>
<accession>A0A5N5DTG3</accession>
<dbReference type="GO" id="GO:0015369">
    <property type="term" value="F:calcium:proton antiporter activity"/>
    <property type="evidence" value="ECO:0007669"/>
    <property type="project" value="TreeGrafter"/>
</dbReference>
<evidence type="ECO:0000256" key="8">
    <source>
        <dbReference type="SAM" id="Phobius"/>
    </source>
</evidence>
<proteinExistence type="inferred from homology"/>
<evidence type="ECO:0000256" key="1">
    <source>
        <dbReference type="ARBA" id="ARBA00004127"/>
    </source>
</evidence>
<organism evidence="10 11">
    <name type="scientific">Lasiodiplodia theobromae</name>
    <dbReference type="NCBI Taxonomy" id="45133"/>
    <lineage>
        <taxon>Eukaryota</taxon>
        <taxon>Fungi</taxon>
        <taxon>Dikarya</taxon>
        <taxon>Ascomycota</taxon>
        <taxon>Pezizomycotina</taxon>
        <taxon>Dothideomycetes</taxon>
        <taxon>Dothideomycetes incertae sedis</taxon>
        <taxon>Botryosphaeriales</taxon>
        <taxon>Botryosphaeriaceae</taxon>
        <taxon>Lasiodiplodia</taxon>
    </lineage>
</organism>
<feature type="transmembrane region" description="Helical" evidence="8">
    <location>
        <begin position="134"/>
        <end position="154"/>
    </location>
</feature>
<dbReference type="Proteomes" id="UP000325902">
    <property type="component" value="Unassembled WGS sequence"/>
</dbReference>
<dbReference type="GO" id="GO:0006874">
    <property type="term" value="P:intracellular calcium ion homeostasis"/>
    <property type="evidence" value="ECO:0007669"/>
    <property type="project" value="TreeGrafter"/>
</dbReference>
<dbReference type="GO" id="GO:0005774">
    <property type="term" value="C:vacuolar membrane"/>
    <property type="evidence" value="ECO:0007669"/>
    <property type="project" value="UniProtKB-ARBA"/>
</dbReference>
<dbReference type="GO" id="GO:0012505">
    <property type="term" value="C:endomembrane system"/>
    <property type="evidence" value="ECO:0007669"/>
    <property type="project" value="UniProtKB-SubCell"/>
</dbReference>
<name>A0A5N5DTG3_9PEZI</name>
<comment type="subcellular location">
    <subcellularLocation>
        <location evidence="1">Endomembrane system</location>
        <topology evidence="1">Multi-pass membrane protein</topology>
    </subcellularLocation>
</comment>
<protein>
    <submittedName>
        <fullName evidence="10">Ca(2+)/H(+) antiporter</fullName>
    </submittedName>
</protein>
<dbReference type="InterPro" id="IPR004713">
    <property type="entry name" value="CaH_exchang"/>
</dbReference>
<comment type="similarity">
    <text evidence="2">Belongs to the Ca(2+):cation antiporter (CaCA) (TC 2.A.19) family.</text>
</comment>
<keyword evidence="6" id="KW-0406">Ion transport</keyword>
<dbReference type="AlphaFoldDB" id="A0A5N5DTG3"/>
<dbReference type="InterPro" id="IPR004837">
    <property type="entry name" value="NaCa_Exmemb"/>
</dbReference>
<evidence type="ECO:0000256" key="2">
    <source>
        <dbReference type="ARBA" id="ARBA00008170"/>
    </source>
</evidence>
<dbReference type="Gene3D" id="1.20.1420.30">
    <property type="entry name" value="NCX, central ion-binding region"/>
    <property type="match status" value="1"/>
</dbReference>
<feature type="domain" description="Sodium/calcium exchanger membrane region" evidence="9">
    <location>
        <begin position="9"/>
        <end position="152"/>
    </location>
</feature>
<keyword evidence="4 8" id="KW-0812">Transmembrane</keyword>
<keyword evidence="7 8" id="KW-0472">Membrane</keyword>
<dbReference type="PANTHER" id="PTHR31503:SF22">
    <property type="entry name" value="VACUOLAR CALCIUM ION TRANSPORTER"/>
    <property type="match status" value="1"/>
</dbReference>
<dbReference type="OrthoDB" id="1699231at2759"/>
<keyword evidence="3" id="KW-0813">Transport</keyword>
<feature type="transmembrane region" description="Helical" evidence="8">
    <location>
        <begin position="12"/>
        <end position="31"/>
    </location>
</feature>
<evidence type="ECO:0000256" key="6">
    <source>
        <dbReference type="ARBA" id="ARBA00023065"/>
    </source>
</evidence>
<gene>
    <name evidence="10" type="primary">CAX</name>
    <name evidence="10" type="ORF">DBV05_g262</name>
</gene>
<keyword evidence="5 8" id="KW-1133">Transmembrane helix</keyword>
<evidence type="ECO:0000256" key="5">
    <source>
        <dbReference type="ARBA" id="ARBA00022989"/>
    </source>
</evidence>
<evidence type="ECO:0000256" key="3">
    <source>
        <dbReference type="ARBA" id="ARBA00022448"/>
    </source>
</evidence>
<feature type="transmembrane region" description="Helical" evidence="8">
    <location>
        <begin position="74"/>
        <end position="96"/>
    </location>
</feature>
<reference evidence="10 11" key="1">
    <citation type="journal article" date="2019" name="Sci. Rep.">
        <title>A multi-omics analysis of the grapevine pathogen Lasiodiplodia theobromae reveals that temperature affects the expression of virulence- and pathogenicity-related genes.</title>
        <authorList>
            <person name="Felix C."/>
            <person name="Meneses R."/>
            <person name="Goncalves M.F.M."/>
            <person name="Tilleman L."/>
            <person name="Duarte A.S."/>
            <person name="Jorrin-Novo J.V."/>
            <person name="Van de Peer Y."/>
            <person name="Deforce D."/>
            <person name="Van Nieuwerburgh F."/>
            <person name="Esteves A.C."/>
            <person name="Alves A."/>
        </authorList>
    </citation>
    <scope>NUCLEOTIDE SEQUENCE [LARGE SCALE GENOMIC DNA]</scope>
    <source>
        <strain evidence="10 11">LA-SOL3</strain>
    </source>
</reference>
<evidence type="ECO:0000313" key="10">
    <source>
        <dbReference type="EMBL" id="KAB2581275.1"/>
    </source>
</evidence>
<dbReference type="EMBL" id="VCHE01000001">
    <property type="protein sequence ID" value="KAB2581275.1"/>
    <property type="molecule type" value="Genomic_DNA"/>
</dbReference>
<dbReference type="Pfam" id="PF01699">
    <property type="entry name" value="Na_Ca_ex"/>
    <property type="match status" value="1"/>
</dbReference>